<dbReference type="SUPFAM" id="SSF54523">
    <property type="entry name" value="Pili subunits"/>
    <property type="match status" value="1"/>
</dbReference>
<feature type="transmembrane region" description="Helical" evidence="1">
    <location>
        <begin position="33"/>
        <end position="60"/>
    </location>
</feature>
<dbReference type="PROSITE" id="PS00409">
    <property type="entry name" value="PROKAR_NTER_METHYL"/>
    <property type="match status" value="1"/>
</dbReference>
<dbReference type="InterPro" id="IPR045584">
    <property type="entry name" value="Pilin-like"/>
</dbReference>
<gene>
    <name evidence="2" type="ORF">MC7420_1672</name>
</gene>
<dbReference type="NCBIfam" id="TIGR02532">
    <property type="entry name" value="IV_pilin_GFxxxE"/>
    <property type="match status" value="1"/>
</dbReference>
<name>B4VMI8_9CYAN</name>
<dbReference type="eggNOG" id="COG2165">
    <property type="taxonomic scope" value="Bacteria"/>
</dbReference>
<keyword evidence="1" id="KW-0472">Membrane</keyword>
<keyword evidence="1" id="KW-0812">Transmembrane</keyword>
<evidence type="ECO:0000256" key="1">
    <source>
        <dbReference type="SAM" id="Phobius"/>
    </source>
</evidence>
<dbReference type="AlphaFoldDB" id="B4VMI8"/>
<dbReference type="STRING" id="118168.MC7420_1672"/>
<dbReference type="HOGENOM" id="CLU_104622_1_0_3"/>
<keyword evidence="3" id="KW-1185">Reference proteome</keyword>
<organism evidence="2 3">
    <name type="scientific">Coleofasciculus chthonoplastes PCC 7420</name>
    <dbReference type="NCBI Taxonomy" id="118168"/>
    <lineage>
        <taxon>Bacteria</taxon>
        <taxon>Bacillati</taxon>
        <taxon>Cyanobacteriota</taxon>
        <taxon>Cyanophyceae</taxon>
        <taxon>Coleofasciculales</taxon>
        <taxon>Coleofasciculaceae</taxon>
        <taxon>Coleofasciculus</taxon>
    </lineage>
</organism>
<dbReference type="OrthoDB" id="468456at2"/>
<dbReference type="InterPro" id="IPR012902">
    <property type="entry name" value="N_methyl_site"/>
</dbReference>
<dbReference type="Proteomes" id="UP000003835">
    <property type="component" value="Unassembled WGS sequence"/>
</dbReference>
<keyword evidence="1" id="KW-1133">Transmembrane helix</keyword>
<accession>B4VMI8</accession>
<evidence type="ECO:0000313" key="2">
    <source>
        <dbReference type="EMBL" id="EDX76669.1"/>
    </source>
</evidence>
<reference evidence="2 3" key="1">
    <citation type="submission" date="2008-07" db="EMBL/GenBank/DDBJ databases">
        <authorList>
            <person name="Tandeau de Marsac N."/>
            <person name="Ferriera S."/>
            <person name="Johnson J."/>
            <person name="Kravitz S."/>
            <person name="Beeson K."/>
            <person name="Sutton G."/>
            <person name="Rogers Y.-H."/>
            <person name="Friedman R."/>
            <person name="Frazier M."/>
            <person name="Venter J.C."/>
        </authorList>
    </citation>
    <scope>NUCLEOTIDE SEQUENCE [LARGE SCALE GENOMIC DNA]</scope>
    <source>
        <strain evidence="2 3">PCC 7420</strain>
    </source>
</reference>
<proteinExistence type="predicted"/>
<dbReference type="RefSeq" id="WP_006099627.1">
    <property type="nucleotide sequence ID" value="NZ_DS989845.1"/>
</dbReference>
<dbReference type="EMBL" id="DS989845">
    <property type="protein sequence ID" value="EDX76669.1"/>
    <property type="molecule type" value="Genomic_DNA"/>
</dbReference>
<dbReference type="Gene3D" id="3.30.700.10">
    <property type="entry name" value="Glycoprotein, Type 4 Pilin"/>
    <property type="match status" value="1"/>
</dbReference>
<evidence type="ECO:0000313" key="3">
    <source>
        <dbReference type="Proteomes" id="UP000003835"/>
    </source>
</evidence>
<dbReference type="Pfam" id="PF07963">
    <property type="entry name" value="N_methyl"/>
    <property type="match status" value="1"/>
</dbReference>
<sequence length="223" mass="23990">MKDWTLSKILLWKTLGSKTLPSRSKNSPSRAQGFTLIELIVVILIIAVLSAIIAPGWLAFVNRQRVAKVNDGVFSAMQEAQREAKRTKRSYSVSFKTDSNNLKVAVYPEGTTTIPWKPLNEGLDIKAGQVILCSNINTTANTIVSPATCDLSSDAKKRTIQFDYQGNLAKVAGNAPDTSIGVTVAIPQSNGGTQPIEATARCVIVKTLIGSMAIEKDSTCPLP</sequence>
<protein>
    <submittedName>
        <fullName evidence="2">Prokaryotic N-terminal methylation motif domain protein</fullName>
    </submittedName>
</protein>